<proteinExistence type="predicted"/>
<evidence type="ECO:0000259" key="3">
    <source>
        <dbReference type="Pfam" id="PF05592"/>
    </source>
</evidence>
<dbReference type="InterPro" id="IPR008902">
    <property type="entry name" value="Rhamnosid_concanavalin"/>
</dbReference>
<sequence length="694" mass="79294">MIEQHCPPPSFMQGAPEHSFTGTWITAGEFLPLPRQDVYHRQLDRAARARIENRVRNRHILFRRDFALAGQPSTAVLFFSADDYAKVYVNGQFVGQGPAPGYPSHYLYHAIDIAPYVRPGRNVLAVHSYYQGLINRVWVSGDNRHGFLCDVVIDGRVLCASDEQFRCQPHSGYSDVGTAGYDTQFLERYDAGAAEADFEQVDFDDSQWGQARAVPKPDYALFPYSLSPLVYEDIRPQTIERRADGRLFIDFGAMYVGTLGFRATGRRGDALEVRHGQELNGDGTVRYRLRANCNYSEFMLLSGRPGDRLRQYDYKSFRYAELLLPADGDADVDLASVRLIARHMPFELQARCRFADDKARRIWDLCVRTLQYGAQEQIQDCMEREKGYYLGDGCYTMLCWCLLAGDFRPMRKFIDDFLRTEFINGGLMTCANCSFMQEIAEYPLMMFLLLPVLLDRGDNDDFVKERLPAFRRILDFYRDQYAQGNGLLSNLDKWCVVEWPQTMRDGYDADITEGKVCTVMHNAINAWYVGAIKCYNQTARRLAVPEVPGEDALSAAFVAAFYDPATKLFRDSVESTHISMAGNVYAWFFGLYPCEASRQAIIAMIRQKRLSQSMLFVTFPLFSGLLQDGEEALMHDLLTDDDAWLRMLREGATTTFEGWGKESKWNTSLFHLTLSYAVAFMTDWPIGKVLNFRS</sequence>
<dbReference type="PANTHER" id="PTHR33307:SF6">
    <property type="entry name" value="ALPHA-RHAMNOSIDASE (EUROFUNG)-RELATED"/>
    <property type="match status" value="1"/>
</dbReference>
<evidence type="ECO:0000313" key="6">
    <source>
        <dbReference type="EMBL" id="MDQ0288887.1"/>
    </source>
</evidence>
<feature type="domain" description="Alpha-L-rhamnosidase concanavalin-like" evidence="3">
    <location>
        <begin position="242"/>
        <end position="322"/>
    </location>
</feature>
<evidence type="ECO:0000256" key="2">
    <source>
        <dbReference type="ARBA" id="ARBA00012652"/>
    </source>
</evidence>
<organism evidence="6 7">
    <name type="scientific">Oligosphaera ethanolica</name>
    <dbReference type="NCBI Taxonomy" id="760260"/>
    <lineage>
        <taxon>Bacteria</taxon>
        <taxon>Pseudomonadati</taxon>
        <taxon>Lentisphaerota</taxon>
        <taxon>Oligosphaeria</taxon>
        <taxon>Oligosphaerales</taxon>
        <taxon>Oligosphaeraceae</taxon>
        <taxon>Oligosphaera</taxon>
    </lineage>
</organism>
<dbReference type="Pfam" id="PF08531">
    <property type="entry name" value="Bac_rhamnosid_N"/>
    <property type="match status" value="1"/>
</dbReference>
<dbReference type="Gene3D" id="2.60.120.260">
    <property type="entry name" value="Galactose-binding domain-like"/>
    <property type="match status" value="2"/>
</dbReference>
<keyword evidence="7" id="KW-1185">Reference proteome</keyword>
<feature type="domain" description="Bacterial alpha-L-rhamnosidase N-terminal" evidence="4">
    <location>
        <begin position="71"/>
        <end position="223"/>
    </location>
</feature>
<dbReference type="Gene3D" id="1.50.10.10">
    <property type="match status" value="1"/>
</dbReference>
<evidence type="ECO:0000256" key="1">
    <source>
        <dbReference type="ARBA" id="ARBA00001445"/>
    </source>
</evidence>
<dbReference type="InterPro" id="IPR016007">
    <property type="entry name" value="Alpha_rhamnosid"/>
</dbReference>
<reference evidence="6" key="1">
    <citation type="submission" date="2023-07" db="EMBL/GenBank/DDBJ databases">
        <title>Genomic Encyclopedia of Type Strains, Phase IV (KMG-IV): sequencing the most valuable type-strain genomes for metagenomic binning, comparative biology and taxonomic classification.</title>
        <authorList>
            <person name="Goeker M."/>
        </authorList>
    </citation>
    <scope>NUCLEOTIDE SEQUENCE</scope>
    <source>
        <strain evidence="6">DSM 24202</strain>
    </source>
</reference>
<dbReference type="PANTHER" id="PTHR33307">
    <property type="entry name" value="ALPHA-RHAMNOSIDASE (EUROFUNG)"/>
    <property type="match status" value="1"/>
</dbReference>
<evidence type="ECO:0000259" key="4">
    <source>
        <dbReference type="Pfam" id="PF08531"/>
    </source>
</evidence>
<dbReference type="GO" id="GO:0005975">
    <property type="term" value="P:carbohydrate metabolic process"/>
    <property type="evidence" value="ECO:0007669"/>
    <property type="project" value="InterPro"/>
</dbReference>
<comment type="caution">
    <text evidence="6">The sequence shown here is derived from an EMBL/GenBank/DDBJ whole genome shotgun (WGS) entry which is preliminary data.</text>
</comment>
<evidence type="ECO:0000259" key="5">
    <source>
        <dbReference type="Pfam" id="PF17389"/>
    </source>
</evidence>
<protein>
    <recommendedName>
        <fullName evidence="2">alpha-L-rhamnosidase</fullName>
        <ecNumber evidence="2">3.2.1.40</ecNumber>
    </recommendedName>
</protein>
<dbReference type="InterPro" id="IPR013737">
    <property type="entry name" value="Bac_rhamnosid_N"/>
</dbReference>
<dbReference type="Proteomes" id="UP001238163">
    <property type="component" value="Unassembled WGS sequence"/>
</dbReference>
<dbReference type="Pfam" id="PF17389">
    <property type="entry name" value="Bac_rhamnosid6H"/>
    <property type="match status" value="1"/>
</dbReference>
<dbReference type="InterPro" id="IPR008979">
    <property type="entry name" value="Galactose-bd-like_sf"/>
</dbReference>
<comment type="catalytic activity">
    <reaction evidence="1">
        <text>Hydrolysis of terminal non-reducing alpha-L-rhamnose residues in alpha-L-rhamnosides.</text>
        <dbReference type="EC" id="3.2.1.40"/>
    </reaction>
</comment>
<feature type="domain" description="Alpha-L-rhamnosidase six-hairpin glycosidase" evidence="5">
    <location>
        <begin position="356"/>
        <end position="681"/>
    </location>
</feature>
<dbReference type="Gene3D" id="2.60.420.10">
    <property type="entry name" value="Maltose phosphorylase, domain 3"/>
    <property type="match status" value="1"/>
</dbReference>
<dbReference type="AlphaFoldDB" id="A0AAE3VEB4"/>
<dbReference type="InterPro" id="IPR008928">
    <property type="entry name" value="6-hairpin_glycosidase_sf"/>
</dbReference>
<dbReference type="Pfam" id="PF05592">
    <property type="entry name" value="Bac_rhamnosid"/>
    <property type="match status" value="1"/>
</dbReference>
<dbReference type="InterPro" id="IPR035396">
    <property type="entry name" value="Bac_rhamnosid6H"/>
</dbReference>
<dbReference type="RefSeq" id="WP_307260221.1">
    <property type="nucleotide sequence ID" value="NZ_JAUSVL010000001.1"/>
</dbReference>
<evidence type="ECO:0000313" key="7">
    <source>
        <dbReference type="Proteomes" id="UP001238163"/>
    </source>
</evidence>
<dbReference type="InterPro" id="IPR012341">
    <property type="entry name" value="6hp_glycosidase-like_sf"/>
</dbReference>
<dbReference type="EMBL" id="JAUSVL010000001">
    <property type="protein sequence ID" value="MDQ0288887.1"/>
    <property type="molecule type" value="Genomic_DNA"/>
</dbReference>
<dbReference type="SUPFAM" id="SSF48208">
    <property type="entry name" value="Six-hairpin glycosidases"/>
    <property type="match status" value="1"/>
</dbReference>
<dbReference type="GO" id="GO:0030596">
    <property type="term" value="F:alpha-L-rhamnosidase activity"/>
    <property type="evidence" value="ECO:0007669"/>
    <property type="project" value="UniProtKB-EC"/>
</dbReference>
<gene>
    <name evidence="6" type="ORF">J3R75_000994</name>
</gene>
<accession>A0AAE3VEB4</accession>
<dbReference type="SUPFAM" id="SSF49785">
    <property type="entry name" value="Galactose-binding domain-like"/>
    <property type="match status" value="1"/>
</dbReference>
<dbReference type="EC" id="3.2.1.40" evidence="2"/>
<name>A0AAE3VEB4_9BACT</name>